<evidence type="ECO:0000256" key="1">
    <source>
        <dbReference type="SAM" id="Coils"/>
    </source>
</evidence>
<protein>
    <submittedName>
        <fullName evidence="2">Uncharacterized protein</fullName>
    </submittedName>
</protein>
<reference evidence="2" key="2">
    <citation type="submission" date="2020-06" db="EMBL/GenBank/DDBJ databases">
        <authorList>
            <person name="Sheffer M."/>
        </authorList>
    </citation>
    <scope>NUCLEOTIDE SEQUENCE</scope>
</reference>
<name>A0A8T0E5I4_ARGBR</name>
<feature type="coiled-coil region" evidence="1">
    <location>
        <begin position="102"/>
        <end position="136"/>
    </location>
</feature>
<reference evidence="2" key="1">
    <citation type="journal article" date="2020" name="bioRxiv">
        <title>Chromosome-level reference genome of the European wasp spider Argiope bruennichi: a resource for studies on range expansion and evolutionary adaptation.</title>
        <authorList>
            <person name="Sheffer M.M."/>
            <person name="Hoppe A."/>
            <person name="Krehenwinkel H."/>
            <person name="Uhl G."/>
            <person name="Kuss A.W."/>
            <person name="Jensen L."/>
            <person name="Jensen C."/>
            <person name="Gillespie R.G."/>
            <person name="Hoff K.J."/>
            <person name="Prost S."/>
        </authorList>
    </citation>
    <scope>NUCLEOTIDE SEQUENCE</scope>
</reference>
<organism evidence="2 3">
    <name type="scientific">Argiope bruennichi</name>
    <name type="common">Wasp spider</name>
    <name type="synonym">Aranea bruennichi</name>
    <dbReference type="NCBI Taxonomy" id="94029"/>
    <lineage>
        <taxon>Eukaryota</taxon>
        <taxon>Metazoa</taxon>
        <taxon>Ecdysozoa</taxon>
        <taxon>Arthropoda</taxon>
        <taxon>Chelicerata</taxon>
        <taxon>Arachnida</taxon>
        <taxon>Araneae</taxon>
        <taxon>Araneomorphae</taxon>
        <taxon>Entelegynae</taxon>
        <taxon>Araneoidea</taxon>
        <taxon>Araneidae</taxon>
        <taxon>Argiope</taxon>
    </lineage>
</organism>
<evidence type="ECO:0000313" key="2">
    <source>
        <dbReference type="EMBL" id="KAF8766657.1"/>
    </source>
</evidence>
<keyword evidence="3" id="KW-1185">Reference proteome</keyword>
<comment type="caution">
    <text evidence="2">The sequence shown here is derived from an EMBL/GenBank/DDBJ whole genome shotgun (WGS) entry which is preliminary data.</text>
</comment>
<evidence type="ECO:0000313" key="3">
    <source>
        <dbReference type="Proteomes" id="UP000807504"/>
    </source>
</evidence>
<keyword evidence="1" id="KW-0175">Coiled coil</keyword>
<gene>
    <name evidence="2" type="ORF">HNY73_019701</name>
</gene>
<dbReference type="EMBL" id="JABXBU010002230">
    <property type="protein sequence ID" value="KAF8766657.1"/>
    <property type="molecule type" value="Genomic_DNA"/>
</dbReference>
<dbReference type="AlphaFoldDB" id="A0A8T0E5I4"/>
<dbReference type="Proteomes" id="UP000807504">
    <property type="component" value="Unassembled WGS sequence"/>
</dbReference>
<accession>A0A8T0E5I4</accession>
<sequence length="268" mass="30387">MSLQKFMIINAVPFGLARLQSNASKTIINLTGGIGTMDNNDSPSLARLKKTSKRIAHAPSLRMIKKRNKLLHNNSSSHTSQEKLKLQRGLLEQQLFDVKMEKMRLFLENEDLKLRCSSLEEENNFLRLQLQASQNSEGLGVSTDVHTLDDNSGRTAEQFSTQGDTDIATNRHFPHIEALDEFCDTSTWANDTDVFVVPLSQDIINQPSSTDLKAGARIICHEEEISCEEKDDFMEEVEADQVDDISFPDPWTFDNLYEDPDDDVNFYI</sequence>
<proteinExistence type="predicted"/>